<dbReference type="Pfam" id="PF03230">
    <property type="entry name" value="Antirestrict"/>
    <property type="match status" value="1"/>
</dbReference>
<sequence length="134" mass="15413">MTTIITSKLVSDKQRLSFLPKHFGIMMLNAEQAIYNTLKVMCSSYDGGYWHFYELSNRGFYLAPDMDELLPIYVEGNGYAGEISADAAGIITTLCVLNQLCWKTKSDKTIHQYYLLKDYIEYHKEAREIYAAID</sequence>
<dbReference type="RefSeq" id="WP_045097888.1">
    <property type="nucleotide sequence ID" value="NZ_LN614828.1"/>
</dbReference>
<dbReference type="Proteomes" id="UP000032430">
    <property type="component" value="Plasmid II"/>
</dbReference>
<proteinExistence type="inferred from homology"/>
<organism evidence="2 3">
    <name type="scientific">Legionella fallonii LLAP-10</name>
    <dbReference type="NCBI Taxonomy" id="1212491"/>
    <lineage>
        <taxon>Bacteria</taxon>
        <taxon>Pseudomonadati</taxon>
        <taxon>Pseudomonadota</taxon>
        <taxon>Gammaproteobacteria</taxon>
        <taxon>Legionellales</taxon>
        <taxon>Legionellaceae</taxon>
        <taxon>Legionella</taxon>
    </lineage>
</organism>
<dbReference type="Gene3D" id="3.30.70.3580">
    <property type="entry name" value="Antirestriction protein"/>
    <property type="match status" value="1"/>
</dbReference>
<protein>
    <submittedName>
        <fullName evidence="2">Antirestriction protein klcA</fullName>
    </submittedName>
</protein>
<evidence type="ECO:0000313" key="2">
    <source>
        <dbReference type="EMBL" id="CEG59313.1"/>
    </source>
</evidence>
<dbReference type="KEGG" id="lfa:LFA_pA0215"/>
<evidence type="ECO:0000313" key="3">
    <source>
        <dbReference type="Proteomes" id="UP000032430"/>
    </source>
</evidence>
<accession>A0A098GA48</accession>
<reference evidence="3" key="1">
    <citation type="submission" date="2014-09" db="EMBL/GenBank/DDBJ databases">
        <authorList>
            <person name="Gomez-Valero L."/>
        </authorList>
    </citation>
    <scope>NUCLEOTIDE SEQUENCE [LARGE SCALE GENOMIC DNA]</scope>
    <source>
        <strain evidence="3">ATCC700992</strain>
        <plasmid evidence="3">LLAP10_pA</plasmid>
    </source>
</reference>
<dbReference type="InterPro" id="IPR042297">
    <property type="entry name" value="Antirestriction_sf"/>
</dbReference>
<dbReference type="InterPro" id="IPR004914">
    <property type="entry name" value="Antirestrict"/>
</dbReference>
<dbReference type="AlphaFoldDB" id="A0A098GA48"/>
<dbReference type="HOGENOM" id="CLU_085306_1_2_6"/>
<keyword evidence="2" id="KW-0614">Plasmid</keyword>
<name>A0A098GA48_9GAMM</name>
<dbReference type="OrthoDB" id="1164967at2"/>
<keyword evidence="3" id="KW-1185">Reference proteome</keyword>
<geneLocation type="plasmid" evidence="3">
    <name>LLAP10_pA</name>
</geneLocation>
<dbReference type="EMBL" id="LN614828">
    <property type="protein sequence ID" value="CEG59313.1"/>
    <property type="molecule type" value="Genomic_DNA"/>
</dbReference>
<evidence type="ECO:0000256" key="1">
    <source>
        <dbReference type="ARBA" id="ARBA00008618"/>
    </source>
</evidence>
<gene>
    <name evidence="2" type="primary">klcA</name>
    <name evidence="2" type="ORF">LFA_pA0215</name>
</gene>
<comment type="similarity">
    <text evidence="1">Belongs to the antirestriction protein family.</text>
</comment>